<dbReference type="Proteomes" id="UP000499080">
    <property type="component" value="Unassembled WGS sequence"/>
</dbReference>
<evidence type="ECO:0000259" key="1">
    <source>
        <dbReference type="Pfam" id="PF13976"/>
    </source>
</evidence>
<comment type="caution">
    <text evidence="2">The sequence shown here is derived from an EMBL/GenBank/DDBJ whole genome shotgun (WGS) entry which is preliminary data.</text>
</comment>
<organism evidence="2 3">
    <name type="scientific">Araneus ventricosus</name>
    <name type="common">Orbweaver spider</name>
    <name type="synonym">Epeira ventricosa</name>
    <dbReference type="NCBI Taxonomy" id="182803"/>
    <lineage>
        <taxon>Eukaryota</taxon>
        <taxon>Metazoa</taxon>
        <taxon>Ecdysozoa</taxon>
        <taxon>Arthropoda</taxon>
        <taxon>Chelicerata</taxon>
        <taxon>Arachnida</taxon>
        <taxon>Araneae</taxon>
        <taxon>Araneomorphae</taxon>
        <taxon>Entelegynae</taxon>
        <taxon>Araneoidea</taxon>
        <taxon>Araneidae</taxon>
        <taxon>Araneus</taxon>
    </lineage>
</organism>
<protein>
    <recommendedName>
        <fullName evidence="1">GAG-pre-integrase domain-containing protein</fullName>
    </recommendedName>
</protein>
<dbReference type="AlphaFoldDB" id="A0A4Y2GX71"/>
<dbReference type="OrthoDB" id="6761949at2759"/>
<name>A0A4Y2GX71_ARAVE</name>
<evidence type="ECO:0000313" key="3">
    <source>
        <dbReference type="Proteomes" id="UP000499080"/>
    </source>
</evidence>
<dbReference type="EMBL" id="BGPR01001622">
    <property type="protein sequence ID" value="GBM58093.1"/>
    <property type="molecule type" value="Genomic_DNA"/>
</dbReference>
<evidence type="ECO:0000313" key="2">
    <source>
        <dbReference type="EMBL" id="GBM58093.1"/>
    </source>
</evidence>
<gene>
    <name evidence="2" type="ORF">AVEN_164281_1</name>
</gene>
<accession>A0A4Y2GX71</accession>
<dbReference type="Pfam" id="PF13976">
    <property type="entry name" value="gag_pre-integrs"/>
    <property type="match status" value="1"/>
</dbReference>
<dbReference type="InterPro" id="IPR025724">
    <property type="entry name" value="GAG-pre-integrase_dom"/>
</dbReference>
<proteinExistence type="predicted"/>
<reference evidence="2 3" key="1">
    <citation type="journal article" date="2019" name="Sci. Rep.">
        <title>Orb-weaving spider Araneus ventricosus genome elucidates the spidroin gene catalogue.</title>
        <authorList>
            <person name="Kono N."/>
            <person name="Nakamura H."/>
            <person name="Ohtoshi R."/>
            <person name="Moran D.A.P."/>
            <person name="Shinohara A."/>
            <person name="Yoshida Y."/>
            <person name="Fujiwara M."/>
            <person name="Mori M."/>
            <person name="Tomita M."/>
            <person name="Arakawa K."/>
        </authorList>
    </citation>
    <scope>NUCLEOTIDE SEQUENCE [LARGE SCALE GENOMIC DNA]</scope>
</reference>
<feature type="domain" description="GAG-pre-integrase" evidence="1">
    <location>
        <begin position="41"/>
        <end position="108"/>
    </location>
</feature>
<keyword evidence="3" id="KW-1185">Reference proteome</keyword>
<sequence length="177" mass="20231">MLLSEGVIVTKGMKIIKMHDYADIYNCKNELVGTAVRFANNLYHMLFRTVTYPEVNISHKNNLKIWHERTGHINLKALCELSERGLIEKLDVSNKEDFFCEGCQYGKQHIFPSNPREYKATKRGELIYSDICGPMSVQSVGIIIFPFFPVSLPSSLLYFPPVFVKKRPLVVCASNIL</sequence>